<dbReference type="PANTHER" id="PTHR20883">
    <property type="entry name" value="PHYTANOYL-COA DIOXYGENASE DOMAIN CONTAINING 1"/>
    <property type="match status" value="1"/>
</dbReference>
<dbReference type="Gene3D" id="2.60.120.620">
    <property type="entry name" value="q2cbj1_9rhob like domain"/>
    <property type="match status" value="1"/>
</dbReference>
<evidence type="ECO:0000313" key="2">
    <source>
        <dbReference type="EMBL" id="GEO38070.1"/>
    </source>
</evidence>
<dbReference type="GO" id="GO:0016706">
    <property type="term" value="F:2-oxoglutarate-dependent dioxygenase activity"/>
    <property type="evidence" value="ECO:0007669"/>
    <property type="project" value="UniProtKB-ARBA"/>
</dbReference>
<evidence type="ECO:0000313" key="3">
    <source>
        <dbReference type="Proteomes" id="UP000321523"/>
    </source>
</evidence>
<keyword evidence="3" id="KW-1185">Reference proteome</keyword>
<dbReference type="Proteomes" id="UP000321523">
    <property type="component" value="Unassembled WGS sequence"/>
</dbReference>
<organism evidence="2 3">
    <name type="scientific">Skermanella aerolata</name>
    <dbReference type="NCBI Taxonomy" id="393310"/>
    <lineage>
        <taxon>Bacteria</taxon>
        <taxon>Pseudomonadati</taxon>
        <taxon>Pseudomonadota</taxon>
        <taxon>Alphaproteobacteria</taxon>
        <taxon>Rhodospirillales</taxon>
        <taxon>Azospirillaceae</taxon>
        <taxon>Skermanella</taxon>
    </lineage>
</organism>
<dbReference type="PANTHER" id="PTHR20883:SF48">
    <property type="entry name" value="ECTOINE DIOXYGENASE"/>
    <property type="match status" value="1"/>
</dbReference>
<sequence length="260" mass="28881">MQNVMTEAISFRSNPDAALALFNEQGFFIEQDVLSHEQCDRVIAATRSLPNALNGDFRPQMNVHKMDAVFYEVMSLPAIVRVMDLLVGGEAFGLQSQLFMNPPDRMGMGVHQDNYFVEAPDGAFASAWTALVDVEKSNGGLYGYPGIHKAGRRPVREVLDKANAGITYERTDTLSEETDIPDGLDRVDVRIPRGAVLFLHGDFPHGSYRNMSDGHRYALLNTYIRAGEPFRRGNTGRREQVPVRGIAAADFVARFEGQDV</sequence>
<evidence type="ECO:0008006" key="4">
    <source>
        <dbReference type="Google" id="ProtNLM"/>
    </source>
</evidence>
<protein>
    <recommendedName>
        <fullName evidence="4">Phytanoyl-CoA dioxygenase</fullName>
    </recommendedName>
</protein>
<accession>A0A512DPK4</accession>
<evidence type="ECO:0000256" key="1">
    <source>
        <dbReference type="ARBA" id="ARBA00001954"/>
    </source>
</evidence>
<dbReference type="GO" id="GO:0005506">
    <property type="term" value="F:iron ion binding"/>
    <property type="evidence" value="ECO:0007669"/>
    <property type="project" value="UniProtKB-ARBA"/>
</dbReference>
<dbReference type="EMBL" id="BJYZ01000009">
    <property type="protein sequence ID" value="GEO38070.1"/>
    <property type="molecule type" value="Genomic_DNA"/>
</dbReference>
<comment type="caution">
    <text evidence="2">The sequence shown here is derived from an EMBL/GenBank/DDBJ whole genome shotgun (WGS) entry which is preliminary data.</text>
</comment>
<dbReference type="Pfam" id="PF05721">
    <property type="entry name" value="PhyH"/>
    <property type="match status" value="1"/>
</dbReference>
<comment type="cofactor">
    <cofactor evidence="1">
        <name>Fe(2+)</name>
        <dbReference type="ChEBI" id="CHEBI:29033"/>
    </cofactor>
</comment>
<reference evidence="2 3" key="1">
    <citation type="submission" date="2019-07" db="EMBL/GenBank/DDBJ databases">
        <title>Whole genome shotgun sequence of Skermanella aerolata NBRC 106429.</title>
        <authorList>
            <person name="Hosoyama A."/>
            <person name="Uohara A."/>
            <person name="Ohji S."/>
            <person name="Ichikawa N."/>
        </authorList>
    </citation>
    <scope>NUCLEOTIDE SEQUENCE [LARGE SCALE GENOMIC DNA]</scope>
    <source>
        <strain evidence="2 3">NBRC 106429</strain>
    </source>
</reference>
<gene>
    <name evidence="2" type="ORF">SAE02_22180</name>
</gene>
<dbReference type="AlphaFoldDB" id="A0A512DPK4"/>
<dbReference type="InterPro" id="IPR008775">
    <property type="entry name" value="Phytyl_CoA_dOase-like"/>
</dbReference>
<name>A0A512DPK4_9PROT</name>
<dbReference type="SUPFAM" id="SSF51197">
    <property type="entry name" value="Clavaminate synthase-like"/>
    <property type="match status" value="1"/>
</dbReference>
<proteinExistence type="predicted"/>